<sequence>MMNEECTLWSTVFFRVEDTIFQVPQHRFTEHSDVFADMFLMPQAGDATSVEGKDKEHPILLESYKAADFKALVKLLYPLPEISGSYSFTRDEWVGALNLSTRWHMRKMRDYAIRNLSKMSLTSFEKVTLARDHQVAKWLKEGLNEIGTNKNVLIAVFGTPRNCHSCTRKILPDDREAIYLCDKASVLVQDVSTSGPMRTQFLVKLADLRCRHCSKCPLICQYNSGYGCPSSRCGNIVLGSGSFRLLLADGAPQKAKSDEYVKVVNEVFKEEIASYESWDQ</sequence>
<dbReference type="AlphaFoldDB" id="A0A4Q2D7N7"/>
<comment type="caution">
    <text evidence="1">The sequence shown here is derived from an EMBL/GenBank/DDBJ whole genome shotgun (WGS) entry which is preliminary data.</text>
</comment>
<gene>
    <name evidence="1" type="ORF">EST38_g11248</name>
</gene>
<evidence type="ECO:0000313" key="2">
    <source>
        <dbReference type="Proteomes" id="UP000290288"/>
    </source>
</evidence>
<dbReference type="Proteomes" id="UP000290288">
    <property type="component" value="Unassembled WGS sequence"/>
</dbReference>
<protein>
    <recommendedName>
        <fullName evidence="3">BTB domain-containing protein</fullName>
    </recommendedName>
</protein>
<dbReference type="InterPro" id="IPR011333">
    <property type="entry name" value="SKP1/BTB/POZ_sf"/>
</dbReference>
<dbReference type="OrthoDB" id="3193844at2759"/>
<evidence type="ECO:0008006" key="3">
    <source>
        <dbReference type="Google" id="ProtNLM"/>
    </source>
</evidence>
<dbReference type="CDD" id="cd18186">
    <property type="entry name" value="BTB_POZ_ZBTB_KLHL-like"/>
    <property type="match status" value="1"/>
</dbReference>
<reference evidence="1 2" key="1">
    <citation type="submission" date="2019-01" db="EMBL/GenBank/DDBJ databases">
        <title>Draft genome sequence of Psathyrella aberdarensis IHI B618.</title>
        <authorList>
            <person name="Buettner E."/>
            <person name="Kellner H."/>
        </authorList>
    </citation>
    <scope>NUCLEOTIDE SEQUENCE [LARGE SCALE GENOMIC DNA]</scope>
    <source>
        <strain evidence="1 2">IHI B618</strain>
    </source>
</reference>
<keyword evidence="2" id="KW-1185">Reference proteome</keyword>
<dbReference type="EMBL" id="SDEE01000676">
    <property type="protein sequence ID" value="RXW14606.1"/>
    <property type="molecule type" value="Genomic_DNA"/>
</dbReference>
<name>A0A4Q2D7N7_9AGAR</name>
<accession>A0A4Q2D7N7</accession>
<dbReference type="Gene3D" id="3.30.710.10">
    <property type="entry name" value="Potassium Channel Kv1.1, Chain A"/>
    <property type="match status" value="1"/>
</dbReference>
<organism evidence="1 2">
    <name type="scientific">Candolleomyces aberdarensis</name>
    <dbReference type="NCBI Taxonomy" id="2316362"/>
    <lineage>
        <taxon>Eukaryota</taxon>
        <taxon>Fungi</taxon>
        <taxon>Dikarya</taxon>
        <taxon>Basidiomycota</taxon>
        <taxon>Agaricomycotina</taxon>
        <taxon>Agaricomycetes</taxon>
        <taxon>Agaricomycetidae</taxon>
        <taxon>Agaricales</taxon>
        <taxon>Agaricineae</taxon>
        <taxon>Psathyrellaceae</taxon>
        <taxon>Candolleomyces</taxon>
    </lineage>
</organism>
<proteinExistence type="predicted"/>
<evidence type="ECO:0000313" key="1">
    <source>
        <dbReference type="EMBL" id="RXW14606.1"/>
    </source>
</evidence>